<dbReference type="InterPro" id="IPR032808">
    <property type="entry name" value="DoxX"/>
</dbReference>
<keyword evidence="2" id="KW-0812">Transmembrane</keyword>
<evidence type="ECO:0000256" key="4">
    <source>
        <dbReference type="ARBA" id="ARBA00023136"/>
    </source>
</evidence>
<dbReference type="GO" id="GO:0016020">
    <property type="term" value="C:membrane"/>
    <property type="evidence" value="ECO:0007669"/>
    <property type="project" value="UniProtKB-SubCell"/>
</dbReference>
<comment type="subcellular location">
    <subcellularLocation>
        <location evidence="1">Membrane</location>
        <topology evidence="1">Multi-pass membrane protein</topology>
    </subcellularLocation>
</comment>
<dbReference type="AlphaFoldDB" id="A0A6J6QTE4"/>
<dbReference type="Pfam" id="PF13564">
    <property type="entry name" value="DoxX_2"/>
    <property type="match status" value="1"/>
</dbReference>
<keyword evidence="4" id="KW-0472">Membrane</keyword>
<proteinExistence type="predicted"/>
<accession>A0A6J6QTE4</accession>
<sequence>MRVPLPLSAKILAAGFTTSGVIHLVKPEVFMPAMPDWVPAHREVIVWSGVAELLCAAGMAVPATRKVAGLASAALLVGVFPGNVQMAQDALKTNNTPLKAGMLARLPMQWPMIKAALAASRS</sequence>
<evidence type="ECO:0000256" key="2">
    <source>
        <dbReference type="ARBA" id="ARBA00022692"/>
    </source>
</evidence>
<dbReference type="PANTHER" id="PTHR36974:SF1">
    <property type="entry name" value="DOXX FAMILY MEMBRANE PROTEIN"/>
    <property type="match status" value="1"/>
</dbReference>
<reference evidence="5" key="1">
    <citation type="submission" date="2020-05" db="EMBL/GenBank/DDBJ databases">
        <authorList>
            <person name="Chiriac C."/>
            <person name="Salcher M."/>
            <person name="Ghai R."/>
            <person name="Kavagutti S V."/>
        </authorList>
    </citation>
    <scope>NUCLEOTIDE SEQUENCE</scope>
</reference>
<gene>
    <name evidence="5" type="ORF">UFOPK2579_01650</name>
</gene>
<dbReference type="EMBL" id="CAEZXR010000198">
    <property type="protein sequence ID" value="CAB4715040.1"/>
    <property type="molecule type" value="Genomic_DNA"/>
</dbReference>
<evidence type="ECO:0000313" key="5">
    <source>
        <dbReference type="EMBL" id="CAB4715040.1"/>
    </source>
</evidence>
<keyword evidence="3" id="KW-1133">Transmembrane helix</keyword>
<evidence type="ECO:0000256" key="3">
    <source>
        <dbReference type="ARBA" id="ARBA00022989"/>
    </source>
</evidence>
<dbReference type="PANTHER" id="PTHR36974">
    <property type="entry name" value="MEMBRANE PROTEIN-RELATED"/>
    <property type="match status" value="1"/>
</dbReference>
<protein>
    <submittedName>
        <fullName evidence="5">Unannotated protein</fullName>
    </submittedName>
</protein>
<organism evidence="5">
    <name type="scientific">freshwater metagenome</name>
    <dbReference type="NCBI Taxonomy" id="449393"/>
    <lineage>
        <taxon>unclassified sequences</taxon>
        <taxon>metagenomes</taxon>
        <taxon>ecological metagenomes</taxon>
    </lineage>
</organism>
<evidence type="ECO:0000256" key="1">
    <source>
        <dbReference type="ARBA" id="ARBA00004141"/>
    </source>
</evidence>
<name>A0A6J6QTE4_9ZZZZ</name>